<reference evidence="8" key="1">
    <citation type="submission" date="2018-03" db="EMBL/GenBank/DDBJ databases">
        <title>Aphid transmission and# genome characterization of a newisolate of Sophora yellow stunt-associated #virus.</title>
        <authorList>
            <person name="Heydarnejad J."/>
            <person name="Hassanvand V."/>
            <person name="Sadeghi-Majd J."/>
            <person name="Bagheri S."/>
            <person name="Kamali M."/>
            <person name="Pouramini N."/>
            <person name="Koohshahi A."/>
            <person name="Massumi H."/>
            <person name="Varsani A."/>
        </authorList>
    </citation>
    <scope>NUCLEOTIDE SEQUENCE</scope>
    <source>
        <strain evidence="8">IR:Har:H13:Soph:17</strain>
    </source>
</reference>
<dbReference type="EMBL" id="MH048842">
    <property type="protein sequence ID" value="AWB36046.1"/>
    <property type="molecule type" value="Genomic_DNA"/>
</dbReference>
<dbReference type="GO" id="GO:0039615">
    <property type="term" value="C:T=1 icosahedral viral capsid"/>
    <property type="evidence" value="ECO:0007669"/>
    <property type="project" value="UniProtKB-KW"/>
</dbReference>
<dbReference type="InterPro" id="IPR006753">
    <property type="entry name" value="Nanovirus_coat"/>
</dbReference>
<proteinExistence type="inferred from homology"/>
<evidence type="ECO:0000256" key="2">
    <source>
        <dbReference type="ARBA" id="ARBA00008736"/>
    </source>
</evidence>
<organism evidence="8 9">
    <name type="scientific">Sophora yellow stunt virus</name>
    <dbReference type="NCBI Taxonomy" id="1980160"/>
    <lineage>
        <taxon>Viruses</taxon>
        <taxon>Monodnaviria</taxon>
        <taxon>Shotokuvirae</taxon>
        <taxon>Cressdnaviricota</taxon>
        <taxon>Arfiviricetes</taxon>
        <taxon>Mulpavirales</taxon>
        <taxon>Nanoviridae</taxon>
        <taxon>Nanovirus</taxon>
        <taxon>Nanovirus sophorae</taxon>
    </lineage>
</organism>
<keyword evidence="5" id="KW-0167">Capsid protein</keyword>
<evidence type="ECO:0000313" key="9">
    <source>
        <dbReference type="Proteomes" id="UP000679677"/>
    </source>
</evidence>
<dbReference type="KEGG" id="vg:65247083"/>
<sequence>MAMANWGIRRRRSYRRPVRTLISKVPSTKVLWSTSAVLTKGTIAGVEIRPAGEGVRYKMNKVMLCGTLTINPGQLLNYIIVKSNAKITDWQSSFSAPSLFIKEAMQDVVTIVGQGKVEPSGYSGSEITRSFRRSVRLSAGISQTQHLYGIFYPSSDMKMILEARDVHTSVIVTIIVNE</sequence>
<evidence type="ECO:0000256" key="1">
    <source>
        <dbReference type="ARBA" id="ARBA00004328"/>
    </source>
</evidence>
<comment type="subcellular location">
    <subcellularLocation>
        <location evidence="1">Virion</location>
    </subcellularLocation>
</comment>
<keyword evidence="4" id="KW-1140">T=1 icosahedral capsid protein</keyword>
<evidence type="ECO:0000313" key="8">
    <source>
        <dbReference type="EMBL" id="AWB36046.1"/>
    </source>
</evidence>
<evidence type="ECO:0000256" key="5">
    <source>
        <dbReference type="ARBA" id="ARBA00022561"/>
    </source>
</evidence>
<dbReference type="Proteomes" id="UP000679677">
    <property type="component" value="Genome"/>
</dbReference>
<keyword evidence="9" id="KW-1185">Reference proteome</keyword>
<accession>A0A2S0U3I0</accession>
<gene>
    <name evidence="8" type="primary">CP</name>
</gene>
<protein>
    <recommendedName>
        <fullName evidence="3">Capsid protein</fullName>
    </recommendedName>
    <alternativeName>
        <fullName evidence="7">Coat protein</fullName>
    </alternativeName>
</protein>
<evidence type="ECO:0000256" key="4">
    <source>
        <dbReference type="ARBA" id="ARBA00022431"/>
    </source>
</evidence>
<evidence type="ECO:0000256" key="3">
    <source>
        <dbReference type="ARBA" id="ARBA00018091"/>
    </source>
</evidence>
<name>A0A2S0U3I0_9VIRU</name>
<dbReference type="GeneID" id="65247083"/>
<evidence type="ECO:0000256" key="7">
    <source>
        <dbReference type="ARBA" id="ARBA00031336"/>
    </source>
</evidence>
<evidence type="ECO:0000256" key="6">
    <source>
        <dbReference type="ARBA" id="ARBA00022844"/>
    </source>
</evidence>
<dbReference type="Pfam" id="PF04660">
    <property type="entry name" value="Nanovirus_coat"/>
    <property type="match status" value="1"/>
</dbReference>
<dbReference type="RefSeq" id="YP_010088039.1">
    <property type="nucleotide sequence ID" value="NC_055617.1"/>
</dbReference>
<keyword evidence="6" id="KW-0946">Virion</keyword>
<comment type="similarity">
    <text evidence="2">Belongs to the nanoviridae capsid protein family.</text>
</comment>